<feature type="region of interest" description="Disordered" evidence="1">
    <location>
        <begin position="51"/>
        <end position="83"/>
    </location>
</feature>
<evidence type="ECO:0000313" key="2">
    <source>
        <dbReference type="EMBL" id="GFP60125.1"/>
    </source>
</evidence>
<organism evidence="2 3">
    <name type="scientific">Trichoderma asperellum</name>
    <name type="common">Filamentous fungus</name>
    <dbReference type="NCBI Taxonomy" id="101201"/>
    <lineage>
        <taxon>Eukaryota</taxon>
        <taxon>Fungi</taxon>
        <taxon>Dikarya</taxon>
        <taxon>Ascomycota</taxon>
        <taxon>Pezizomycotina</taxon>
        <taxon>Sordariomycetes</taxon>
        <taxon>Hypocreomycetidae</taxon>
        <taxon>Hypocreales</taxon>
        <taxon>Hypocreaceae</taxon>
        <taxon>Trichoderma</taxon>
    </lineage>
</organism>
<gene>
    <name evidence="2" type="ORF">TASIC1_0016001300</name>
</gene>
<evidence type="ECO:0000256" key="1">
    <source>
        <dbReference type="SAM" id="MobiDB-lite"/>
    </source>
</evidence>
<name>A0A6V8R7M8_TRIAP</name>
<proteinExistence type="predicted"/>
<sequence>MSQPRRPKTEEEVEAEVQFYGLTNQSAAAIVRFGNALKGARKLEREHIELLAPGRRLHPPSPLSQSDWKQADIEDSPRSQLDEEVETCGRDLEAASACPIESPVGFELT</sequence>
<accession>A0A6V8R7M8</accession>
<dbReference type="OrthoDB" id="4898274at2759"/>
<reference evidence="2 3" key="1">
    <citation type="submission" date="2020-07" db="EMBL/GenBank/DDBJ databases">
        <title>Trichoderma asperellum IC-1 whole genome shotgun sequence.</title>
        <authorList>
            <person name="Kanamasa S."/>
            <person name="Takahashi H."/>
        </authorList>
    </citation>
    <scope>NUCLEOTIDE SEQUENCE [LARGE SCALE GENOMIC DNA]</scope>
    <source>
        <strain evidence="2 3">IC-1</strain>
    </source>
</reference>
<dbReference type="EMBL" id="BLZH01000016">
    <property type="protein sequence ID" value="GFP60125.1"/>
    <property type="molecule type" value="Genomic_DNA"/>
</dbReference>
<dbReference type="AlphaFoldDB" id="A0A6V8R7M8"/>
<comment type="caution">
    <text evidence="2">The sequence shown here is derived from an EMBL/GenBank/DDBJ whole genome shotgun (WGS) entry which is preliminary data.</text>
</comment>
<evidence type="ECO:0000313" key="3">
    <source>
        <dbReference type="Proteomes" id="UP000517252"/>
    </source>
</evidence>
<feature type="compositionally biased region" description="Basic and acidic residues" evidence="1">
    <location>
        <begin position="69"/>
        <end position="83"/>
    </location>
</feature>
<protein>
    <submittedName>
        <fullName evidence="2">Uncharacterized protein</fullName>
    </submittedName>
</protein>
<dbReference type="Proteomes" id="UP000517252">
    <property type="component" value="Unassembled WGS sequence"/>
</dbReference>